<organism evidence="1 2">
    <name type="scientific">Pyrus ussuriensis x Pyrus communis</name>
    <dbReference type="NCBI Taxonomy" id="2448454"/>
    <lineage>
        <taxon>Eukaryota</taxon>
        <taxon>Viridiplantae</taxon>
        <taxon>Streptophyta</taxon>
        <taxon>Embryophyta</taxon>
        <taxon>Tracheophyta</taxon>
        <taxon>Spermatophyta</taxon>
        <taxon>Magnoliopsida</taxon>
        <taxon>eudicotyledons</taxon>
        <taxon>Gunneridae</taxon>
        <taxon>Pentapetalae</taxon>
        <taxon>rosids</taxon>
        <taxon>fabids</taxon>
        <taxon>Rosales</taxon>
        <taxon>Rosaceae</taxon>
        <taxon>Amygdaloideae</taxon>
        <taxon>Maleae</taxon>
        <taxon>Pyrus</taxon>
    </lineage>
</organism>
<dbReference type="AlphaFoldDB" id="A0A5N5HFF3"/>
<evidence type="ECO:0000313" key="1">
    <source>
        <dbReference type="EMBL" id="KAB2626739.1"/>
    </source>
</evidence>
<gene>
    <name evidence="1" type="ORF">D8674_020357</name>
</gene>
<dbReference type="Proteomes" id="UP000327157">
    <property type="component" value="Chromosome 2"/>
</dbReference>
<reference evidence="1 2" key="3">
    <citation type="submission" date="2019-11" db="EMBL/GenBank/DDBJ databases">
        <title>A de novo genome assembly of a pear dwarfing rootstock.</title>
        <authorList>
            <person name="Wang F."/>
            <person name="Wang J."/>
            <person name="Li S."/>
            <person name="Zhang Y."/>
            <person name="Fang M."/>
            <person name="Ma L."/>
            <person name="Zhao Y."/>
            <person name="Jiang S."/>
        </authorList>
    </citation>
    <scope>NUCLEOTIDE SEQUENCE [LARGE SCALE GENOMIC DNA]</scope>
    <source>
        <strain evidence="1">S2</strain>
        <tissue evidence="1">Leaf</tissue>
    </source>
</reference>
<protein>
    <submittedName>
        <fullName evidence="1">Uncharacterized protein</fullName>
    </submittedName>
</protein>
<evidence type="ECO:0000313" key="2">
    <source>
        <dbReference type="Proteomes" id="UP000327157"/>
    </source>
</evidence>
<keyword evidence="2" id="KW-1185">Reference proteome</keyword>
<name>A0A5N5HFF3_9ROSA</name>
<dbReference type="EMBL" id="SMOL01000157">
    <property type="protein sequence ID" value="KAB2626739.1"/>
    <property type="molecule type" value="Genomic_DNA"/>
</dbReference>
<reference evidence="1 2" key="1">
    <citation type="submission" date="2019-09" db="EMBL/GenBank/DDBJ databases">
        <authorList>
            <person name="Ou C."/>
        </authorList>
    </citation>
    <scope>NUCLEOTIDE SEQUENCE [LARGE SCALE GENOMIC DNA]</scope>
    <source>
        <strain evidence="1">S2</strain>
        <tissue evidence="1">Leaf</tissue>
    </source>
</reference>
<reference evidence="2" key="2">
    <citation type="submission" date="2019-10" db="EMBL/GenBank/DDBJ databases">
        <title>A de novo genome assembly of a pear dwarfing rootstock.</title>
        <authorList>
            <person name="Wang F."/>
            <person name="Wang J."/>
            <person name="Li S."/>
            <person name="Zhang Y."/>
            <person name="Fang M."/>
            <person name="Ma L."/>
            <person name="Zhao Y."/>
            <person name="Jiang S."/>
        </authorList>
    </citation>
    <scope>NUCLEOTIDE SEQUENCE [LARGE SCALE GENOMIC DNA]</scope>
</reference>
<accession>A0A5N5HFF3</accession>
<sequence>MHPFILPFIDSTTPHTIHSEISFAATLGEGVCRQLRDQHGGFGDCRVHKPLRVALLLQDFWWQIKVTKRRSGMFITLVPNPYLIGSRNEVSLQLLVDKVGRWKDKEVSVLGAGRVRDVMGSFSSPSSHPSTNTSSRLQ</sequence>
<proteinExistence type="predicted"/>
<comment type="caution">
    <text evidence="1">The sequence shown here is derived from an EMBL/GenBank/DDBJ whole genome shotgun (WGS) entry which is preliminary data.</text>
</comment>